<protein>
    <submittedName>
        <fullName evidence="2">Uncharacterized protein</fullName>
    </submittedName>
</protein>
<name>A0A8G2CBD1_9BACT</name>
<dbReference type="EMBL" id="JBFSOO010000014">
    <property type="protein sequence ID" value="MEZ6854751.1"/>
    <property type="molecule type" value="Genomic_DNA"/>
</dbReference>
<accession>A0A8G2CBD1</accession>
<reference evidence="2 3" key="1">
    <citation type="submission" date="2016-11" db="EMBL/GenBank/DDBJ databases">
        <authorList>
            <person name="Varghese N."/>
            <person name="Submissions S."/>
        </authorList>
    </citation>
    <scope>NUCLEOTIDE SEQUENCE [LARGE SCALE GENOMIC DNA]</scope>
    <source>
        <strain evidence="2 3">DSM 17919</strain>
    </source>
</reference>
<organism evidence="2 3">
    <name type="scientific">Halodesulfovibrio aestuarii</name>
    <dbReference type="NCBI Taxonomy" id="126333"/>
    <lineage>
        <taxon>Bacteria</taxon>
        <taxon>Pseudomonadati</taxon>
        <taxon>Thermodesulfobacteriota</taxon>
        <taxon>Desulfovibrionia</taxon>
        <taxon>Desulfovibrionales</taxon>
        <taxon>Desulfovibrionaceae</taxon>
        <taxon>Halodesulfovibrio</taxon>
    </lineage>
</organism>
<comment type="caution">
    <text evidence="2">The sequence shown here is derived from an EMBL/GenBank/DDBJ whole genome shotgun (WGS) entry which is preliminary data.</text>
</comment>
<reference evidence="1 4" key="2">
    <citation type="submission" date="2024-07" db="EMBL/GenBank/DDBJ databases">
        <title>Active virus-host system and metabolic interactions in a Lokiarchaeon culture.</title>
        <authorList>
            <person name="Ponce Toledo R.I."/>
            <person name="Rodrigues Oliveira T."/>
            <person name="Schleper C."/>
        </authorList>
    </citation>
    <scope>NUCLEOTIDE SEQUENCE [LARGE SCALE GENOMIC DNA]</scope>
    <source>
        <strain evidence="1 4">B35</strain>
    </source>
</reference>
<evidence type="ECO:0000313" key="1">
    <source>
        <dbReference type="EMBL" id="MEZ6854751.1"/>
    </source>
</evidence>
<sequence length="288" mass="31738">MRISRNSNPYGGSQSSTTTSRGAIFKRKVKVGQLLKGRMLRIEQEGFAWVLIGDMELLAQVENMPAPGQWLEFLVLSLEPSILLRQLQHGTDPRGTVFLRDYIRSYLTERDKLDTLLSHSLWSSVNLADDTSFTAAHTALITFLTHTPMALDQFTRVMRLHSSVQQMVSTSGHGTFHYMPWLMPSAKGVELLISKPENSICTVTAGVILQGAQHVLAAGQVNLSADPISFAYRLLLDKNCKAGNNTSRANSASCKCLGTADLPSGAHDILSLIFKEIPTQRRGLDLRA</sequence>
<dbReference type="Proteomes" id="UP001568358">
    <property type="component" value="Unassembled WGS sequence"/>
</dbReference>
<evidence type="ECO:0000313" key="2">
    <source>
        <dbReference type="EMBL" id="SHJ53553.1"/>
    </source>
</evidence>
<gene>
    <name evidence="1" type="ORF">AB2Z07_14690</name>
    <name evidence="2" type="ORF">SAMN05660830_02648</name>
</gene>
<keyword evidence="4" id="KW-1185">Reference proteome</keyword>
<dbReference type="AlphaFoldDB" id="A0A8G2CBD1"/>
<dbReference type="Proteomes" id="UP000184001">
    <property type="component" value="Unassembled WGS sequence"/>
</dbReference>
<evidence type="ECO:0000313" key="3">
    <source>
        <dbReference type="Proteomes" id="UP000184001"/>
    </source>
</evidence>
<proteinExistence type="predicted"/>
<dbReference type="RefSeq" id="WP_019999646.1">
    <property type="nucleotide sequence ID" value="NZ_CP192217.1"/>
</dbReference>
<dbReference type="EMBL" id="FQZR01000007">
    <property type="protein sequence ID" value="SHJ53553.1"/>
    <property type="molecule type" value="Genomic_DNA"/>
</dbReference>
<evidence type="ECO:0000313" key="4">
    <source>
        <dbReference type="Proteomes" id="UP001568358"/>
    </source>
</evidence>